<dbReference type="EMBL" id="KE125158">
    <property type="protein sequence ID" value="EPB70841.1"/>
    <property type="molecule type" value="Genomic_DNA"/>
</dbReference>
<name>A0A0D6LLH3_9BILA</name>
<evidence type="ECO:0008006" key="4">
    <source>
        <dbReference type="Google" id="ProtNLM"/>
    </source>
</evidence>
<gene>
    <name evidence="2" type="ORF">ANCCEY_10079</name>
</gene>
<reference evidence="2 3" key="1">
    <citation type="submission" date="2013-05" db="EMBL/GenBank/DDBJ databases">
        <title>Draft genome of the parasitic nematode Anyclostoma ceylanicum.</title>
        <authorList>
            <person name="Mitreva M."/>
        </authorList>
    </citation>
    <scope>NUCLEOTIDE SEQUENCE [LARGE SCALE GENOMIC DNA]</scope>
</reference>
<dbReference type="AlphaFoldDB" id="A0A0D6LLH3"/>
<proteinExistence type="predicted"/>
<evidence type="ECO:0000256" key="1">
    <source>
        <dbReference type="SAM" id="MobiDB-lite"/>
    </source>
</evidence>
<organism evidence="2 3">
    <name type="scientific">Ancylostoma ceylanicum</name>
    <dbReference type="NCBI Taxonomy" id="53326"/>
    <lineage>
        <taxon>Eukaryota</taxon>
        <taxon>Metazoa</taxon>
        <taxon>Ecdysozoa</taxon>
        <taxon>Nematoda</taxon>
        <taxon>Chromadorea</taxon>
        <taxon>Rhabditida</taxon>
        <taxon>Rhabditina</taxon>
        <taxon>Rhabditomorpha</taxon>
        <taxon>Strongyloidea</taxon>
        <taxon>Ancylostomatidae</taxon>
        <taxon>Ancylostomatinae</taxon>
        <taxon>Ancylostoma</taxon>
    </lineage>
</organism>
<keyword evidence="3" id="KW-1185">Reference proteome</keyword>
<dbReference type="Proteomes" id="UP000054495">
    <property type="component" value="Unassembled WGS sequence"/>
</dbReference>
<protein>
    <recommendedName>
        <fullName evidence="4">PH domain-containing protein</fullName>
    </recommendedName>
</protein>
<evidence type="ECO:0000313" key="3">
    <source>
        <dbReference type="Proteomes" id="UP000054495"/>
    </source>
</evidence>
<feature type="region of interest" description="Disordered" evidence="1">
    <location>
        <begin position="1"/>
        <end position="23"/>
    </location>
</feature>
<sequence length="170" mass="19240">MKDDAGGAEQVLPSTSSGNLFYGDSGTHSLDRVYPKPEKEPIIYDTPCDRRERLESSGSVEVRESVKTIKCGNLELVESAEQPFFIQTKSRKRDWMVNFMYLTSAHLILYKDEKSAELELSNGCRYLFRSANDIETNEWFDALRDVIARLAGNAITFNAIFTTVIPSNEI</sequence>
<dbReference type="SUPFAM" id="SSF50729">
    <property type="entry name" value="PH domain-like"/>
    <property type="match status" value="1"/>
</dbReference>
<evidence type="ECO:0000313" key="2">
    <source>
        <dbReference type="EMBL" id="EPB70841.1"/>
    </source>
</evidence>
<accession>A0A0D6LLH3</accession>